<dbReference type="Gene3D" id="1.10.10.60">
    <property type="entry name" value="Homeodomain-like"/>
    <property type="match status" value="1"/>
</dbReference>
<dbReference type="Pfam" id="PF02954">
    <property type="entry name" value="HTH_8"/>
    <property type="match status" value="1"/>
</dbReference>
<dbReference type="InterPro" id="IPR025944">
    <property type="entry name" value="Sigma_54_int_dom_CS"/>
</dbReference>
<keyword evidence="4" id="KW-0804">Transcription</keyword>
<feature type="domain" description="Response regulatory" evidence="7">
    <location>
        <begin position="10"/>
        <end position="125"/>
    </location>
</feature>
<dbReference type="PRINTS" id="PR01590">
    <property type="entry name" value="HTHFIS"/>
</dbReference>
<evidence type="ECO:0000259" key="7">
    <source>
        <dbReference type="PROSITE" id="PS50110"/>
    </source>
</evidence>
<dbReference type="InterPro" id="IPR058031">
    <property type="entry name" value="AAA_lid_NorR"/>
</dbReference>
<dbReference type="Gene3D" id="3.40.50.300">
    <property type="entry name" value="P-loop containing nucleotide triphosphate hydrolases"/>
    <property type="match status" value="1"/>
</dbReference>
<dbReference type="Gene3D" id="1.10.8.60">
    <property type="match status" value="1"/>
</dbReference>
<dbReference type="RefSeq" id="WP_420904686.1">
    <property type="nucleotide sequence ID" value="NZ_BAAFGK010000004.1"/>
</dbReference>
<protein>
    <submittedName>
        <fullName evidence="8">Regulatory protein AtoC</fullName>
    </submittedName>
</protein>
<dbReference type="InterPro" id="IPR002078">
    <property type="entry name" value="Sigma_54_int"/>
</dbReference>
<dbReference type="InterPro" id="IPR027417">
    <property type="entry name" value="P-loop_NTPase"/>
</dbReference>
<dbReference type="InterPro" id="IPR002197">
    <property type="entry name" value="HTH_Fis"/>
</dbReference>
<dbReference type="CDD" id="cd00009">
    <property type="entry name" value="AAA"/>
    <property type="match status" value="1"/>
</dbReference>
<accession>A0ABQ0C7X2</accession>
<reference evidence="8 9" key="1">
    <citation type="submission" date="2024-05" db="EMBL/GenBank/DDBJ databases">
        <authorList>
            <consortium name="Candidatus Magnetaquicoccaceae bacterium FCR-1 genome sequencing consortium"/>
            <person name="Shimoshige H."/>
            <person name="Shimamura S."/>
            <person name="Taoka A."/>
            <person name="Kobayashi H."/>
            <person name="Maekawa T."/>
        </authorList>
    </citation>
    <scope>NUCLEOTIDE SEQUENCE [LARGE SCALE GENOMIC DNA]</scope>
    <source>
        <strain evidence="8 9">FCR-1</strain>
    </source>
</reference>
<dbReference type="PROSITE" id="PS00688">
    <property type="entry name" value="SIGMA54_INTERACT_3"/>
    <property type="match status" value="1"/>
</dbReference>
<dbReference type="InterPro" id="IPR011006">
    <property type="entry name" value="CheY-like_superfamily"/>
</dbReference>
<name>A0ABQ0C7X2_9PROT</name>
<evidence type="ECO:0000313" key="8">
    <source>
        <dbReference type="EMBL" id="GAB0056974.1"/>
    </source>
</evidence>
<keyword evidence="1" id="KW-0547">Nucleotide-binding</keyword>
<dbReference type="PROSITE" id="PS00675">
    <property type="entry name" value="SIGMA54_INTERACT_1"/>
    <property type="match status" value="1"/>
</dbReference>
<dbReference type="SUPFAM" id="SSF52172">
    <property type="entry name" value="CheY-like"/>
    <property type="match status" value="1"/>
</dbReference>
<dbReference type="SUPFAM" id="SSF52540">
    <property type="entry name" value="P-loop containing nucleoside triphosphate hydrolases"/>
    <property type="match status" value="1"/>
</dbReference>
<keyword evidence="3" id="KW-0805">Transcription regulation</keyword>
<dbReference type="SMART" id="SM00448">
    <property type="entry name" value="REC"/>
    <property type="match status" value="1"/>
</dbReference>
<dbReference type="InterPro" id="IPR009057">
    <property type="entry name" value="Homeodomain-like_sf"/>
</dbReference>
<evidence type="ECO:0000256" key="2">
    <source>
        <dbReference type="ARBA" id="ARBA00022840"/>
    </source>
</evidence>
<dbReference type="PROSITE" id="PS50110">
    <property type="entry name" value="RESPONSE_REGULATORY"/>
    <property type="match status" value="1"/>
</dbReference>
<evidence type="ECO:0000259" key="6">
    <source>
        <dbReference type="PROSITE" id="PS50045"/>
    </source>
</evidence>
<dbReference type="EMBL" id="BAAFGK010000004">
    <property type="protein sequence ID" value="GAB0056974.1"/>
    <property type="molecule type" value="Genomic_DNA"/>
</dbReference>
<dbReference type="InterPro" id="IPR001789">
    <property type="entry name" value="Sig_transdc_resp-reg_receiver"/>
</dbReference>
<dbReference type="Proteomes" id="UP001628193">
    <property type="component" value="Unassembled WGS sequence"/>
</dbReference>
<organism evidence="8 9">
    <name type="scientific">Candidatus Magnetaquiglobus chichijimensis</name>
    <dbReference type="NCBI Taxonomy" id="3141448"/>
    <lineage>
        <taxon>Bacteria</taxon>
        <taxon>Pseudomonadati</taxon>
        <taxon>Pseudomonadota</taxon>
        <taxon>Magnetococcia</taxon>
        <taxon>Magnetococcales</taxon>
        <taxon>Candidatus Magnetaquicoccaceae</taxon>
        <taxon>Candidatus Magnetaquiglobus</taxon>
    </lineage>
</organism>
<keyword evidence="2" id="KW-0067">ATP-binding</keyword>
<dbReference type="PANTHER" id="PTHR32071">
    <property type="entry name" value="TRANSCRIPTIONAL REGULATORY PROTEIN"/>
    <property type="match status" value="1"/>
</dbReference>
<keyword evidence="9" id="KW-1185">Reference proteome</keyword>
<evidence type="ECO:0000256" key="5">
    <source>
        <dbReference type="PROSITE-ProRule" id="PRU00169"/>
    </source>
</evidence>
<dbReference type="Pfam" id="PF00072">
    <property type="entry name" value="Response_reg"/>
    <property type="match status" value="1"/>
</dbReference>
<dbReference type="PROSITE" id="PS50045">
    <property type="entry name" value="SIGMA54_INTERACT_4"/>
    <property type="match status" value="1"/>
</dbReference>
<dbReference type="PANTHER" id="PTHR32071:SF13">
    <property type="entry name" value="RESPONSE REGULATOR HSFA"/>
    <property type="match status" value="1"/>
</dbReference>
<reference evidence="8 9" key="2">
    <citation type="submission" date="2024-09" db="EMBL/GenBank/DDBJ databases">
        <title>Draft genome sequence of Candidatus Magnetaquicoccaceae bacterium FCR-1.</title>
        <authorList>
            <person name="Shimoshige H."/>
            <person name="Shimamura S."/>
            <person name="Taoka A."/>
            <person name="Kobayashi H."/>
            <person name="Maekawa T."/>
        </authorList>
    </citation>
    <scope>NUCLEOTIDE SEQUENCE [LARGE SCALE GENOMIC DNA]</scope>
    <source>
        <strain evidence="8 9">FCR-1</strain>
    </source>
</reference>
<proteinExistence type="predicted"/>
<evidence type="ECO:0000256" key="1">
    <source>
        <dbReference type="ARBA" id="ARBA00022741"/>
    </source>
</evidence>
<sequence length="498" mass="55510">MIKRGRESLPVLLVDDESTVLESAEAVLQGAGIESIELFEGGTTVMERMRHGPVGAVVLDLFMPNLSGTELLPMLVSGYPHVPVIIITAAQDVDIAVRCMKEGAFDYLVKPIDDKRFSITIRHALEVRSLKTQVDTLKHYLITDDLRHAHSFSGIISQSRKFRALFQYAEAVAPSPEPILISGETGVGKEKFAEALHHLSGLPGRFVQLNVAGLDETLFSDTLFGHRKGAFTGAHQNREGLVAQAVDGTLFLDEIGDLSMASQVKLLRLIQEQRYYPLGSDVAKNSRVRIICATNQNLDRSMLANQFRADLYYRLSVHQIQIPPLRDHKEDIPLLVRHFLEEAATSMHKKAPIVPGELITLLKNHSFPGNVRELRAMIYNALAVHRSGPYLSMESFRELFQKRQAEGDQAGRMDLDSGQNSLRILEQFPTLRNAEAILIREALRRAGGNQGTAALLLGISRVALNRRLTRLSTQPHWREFLNQTLLHGESPDDGSEAW</sequence>
<dbReference type="InterPro" id="IPR003593">
    <property type="entry name" value="AAA+_ATPase"/>
</dbReference>
<dbReference type="Pfam" id="PF00158">
    <property type="entry name" value="Sigma54_activat"/>
    <property type="match status" value="1"/>
</dbReference>
<evidence type="ECO:0000313" key="9">
    <source>
        <dbReference type="Proteomes" id="UP001628193"/>
    </source>
</evidence>
<dbReference type="Gene3D" id="3.40.50.2300">
    <property type="match status" value="1"/>
</dbReference>
<feature type="domain" description="Sigma-54 factor interaction" evidence="6">
    <location>
        <begin position="155"/>
        <end position="383"/>
    </location>
</feature>
<evidence type="ECO:0000256" key="4">
    <source>
        <dbReference type="ARBA" id="ARBA00023163"/>
    </source>
</evidence>
<dbReference type="SMART" id="SM00382">
    <property type="entry name" value="AAA"/>
    <property type="match status" value="1"/>
</dbReference>
<dbReference type="Pfam" id="PF25601">
    <property type="entry name" value="AAA_lid_14"/>
    <property type="match status" value="1"/>
</dbReference>
<evidence type="ECO:0000256" key="3">
    <source>
        <dbReference type="ARBA" id="ARBA00023015"/>
    </source>
</evidence>
<gene>
    <name evidence="8" type="primary">atoC_1</name>
    <name evidence="8" type="ORF">SIID45300_01292</name>
</gene>
<keyword evidence="5" id="KW-0597">Phosphoprotein</keyword>
<feature type="modified residue" description="4-aspartylphosphate" evidence="5">
    <location>
        <position position="60"/>
    </location>
</feature>
<dbReference type="SUPFAM" id="SSF46689">
    <property type="entry name" value="Homeodomain-like"/>
    <property type="match status" value="1"/>
</dbReference>
<comment type="caution">
    <text evidence="8">The sequence shown here is derived from an EMBL/GenBank/DDBJ whole genome shotgun (WGS) entry which is preliminary data.</text>
</comment>
<dbReference type="InterPro" id="IPR025662">
    <property type="entry name" value="Sigma_54_int_dom_ATP-bd_1"/>
</dbReference>